<reference evidence="1 2" key="1">
    <citation type="submission" date="2013-10" db="EMBL/GenBank/DDBJ databases">
        <authorList>
            <consortium name="International Citrus Genome Consortium"/>
            <person name="Jenkins J."/>
            <person name="Schmutz J."/>
            <person name="Prochnik S."/>
            <person name="Rokhsar D."/>
            <person name="Gmitter F."/>
            <person name="Ollitrault P."/>
            <person name="Machado M."/>
            <person name="Talon M."/>
            <person name="Wincker P."/>
            <person name="Jaillon O."/>
            <person name="Morgante M."/>
        </authorList>
    </citation>
    <scope>NUCLEOTIDE SEQUENCE</scope>
    <source>
        <strain evidence="2">cv. Clemenules</strain>
    </source>
</reference>
<dbReference type="InParanoid" id="V4UDR4"/>
<name>V4UDR4_CITCL</name>
<proteinExistence type="predicted"/>
<protein>
    <recommendedName>
        <fullName evidence="3">Protein FAR1-RELATED SEQUENCE</fullName>
    </recommendedName>
</protein>
<dbReference type="Proteomes" id="UP000030687">
    <property type="component" value="Unassembled WGS sequence"/>
</dbReference>
<dbReference type="AlphaFoldDB" id="V4UDR4"/>
<evidence type="ECO:0000313" key="1">
    <source>
        <dbReference type="EMBL" id="ESR60426.1"/>
    </source>
</evidence>
<dbReference type="PANTHER" id="PTHR47718">
    <property type="entry name" value="OS01G0519700 PROTEIN"/>
    <property type="match status" value="1"/>
</dbReference>
<gene>
    <name evidence="1" type="ORF">CICLE_v10018025mg</name>
</gene>
<evidence type="ECO:0008006" key="3">
    <source>
        <dbReference type="Google" id="ProtNLM"/>
    </source>
</evidence>
<keyword evidence="2" id="KW-1185">Reference proteome</keyword>
<evidence type="ECO:0000313" key="2">
    <source>
        <dbReference type="Proteomes" id="UP000030687"/>
    </source>
</evidence>
<dbReference type="Gramene" id="ESR60426">
    <property type="protein sequence ID" value="ESR60426"/>
    <property type="gene ID" value="CICLE_v10018025mg"/>
</dbReference>
<sequence>MDKYLQVTNCKRRSIHATLNISKESMSEEKVDMCYREYVKRVGFGVRRYNNRRNVNSNIISRTWETKRWSCSYFHRVHNHNLTAPQFVHHMRSHRRVTGPDLVAASSLHGVKVTPYQIHEFMANRSEGYDQVGYIRVDVQNRLDSNRRQQLKKSDAETYLSYLDGKKSSDPSFFYEFTVTSSN</sequence>
<dbReference type="EMBL" id="KI536312">
    <property type="protein sequence ID" value="ESR60426.1"/>
    <property type="molecule type" value="Genomic_DNA"/>
</dbReference>
<dbReference type="OMA" id="CHRRINQ"/>
<dbReference type="STRING" id="85681.V4UDR4"/>
<dbReference type="KEGG" id="cic:CICLE_v10018025mg"/>
<accession>V4UDR4</accession>
<organism evidence="1 2">
    <name type="scientific">Citrus clementina</name>
    <name type="common">Clementine</name>
    <name type="synonym">Citrus deliciosa x Citrus sinensis</name>
    <dbReference type="NCBI Taxonomy" id="85681"/>
    <lineage>
        <taxon>Eukaryota</taxon>
        <taxon>Viridiplantae</taxon>
        <taxon>Streptophyta</taxon>
        <taxon>Embryophyta</taxon>
        <taxon>Tracheophyta</taxon>
        <taxon>Spermatophyta</taxon>
        <taxon>Magnoliopsida</taxon>
        <taxon>eudicotyledons</taxon>
        <taxon>Gunneridae</taxon>
        <taxon>Pentapetalae</taxon>
        <taxon>rosids</taxon>
        <taxon>malvids</taxon>
        <taxon>Sapindales</taxon>
        <taxon>Rutaceae</taxon>
        <taxon>Aurantioideae</taxon>
        <taxon>Citrus</taxon>
    </lineage>
</organism>